<evidence type="ECO:0000313" key="2">
    <source>
        <dbReference type="Proteomes" id="UP000790377"/>
    </source>
</evidence>
<evidence type="ECO:0000313" key="1">
    <source>
        <dbReference type="EMBL" id="KAH7914094.1"/>
    </source>
</evidence>
<gene>
    <name evidence="1" type="ORF">BJ138DRAFT_491805</name>
</gene>
<organism evidence="1 2">
    <name type="scientific">Hygrophoropsis aurantiaca</name>
    <dbReference type="NCBI Taxonomy" id="72124"/>
    <lineage>
        <taxon>Eukaryota</taxon>
        <taxon>Fungi</taxon>
        <taxon>Dikarya</taxon>
        <taxon>Basidiomycota</taxon>
        <taxon>Agaricomycotina</taxon>
        <taxon>Agaricomycetes</taxon>
        <taxon>Agaricomycetidae</taxon>
        <taxon>Boletales</taxon>
        <taxon>Coniophorineae</taxon>
        <taxon>Hygrophoropsidaceae</taxon>
        <taxon>Hygrophoropsis</taxon>
    </lineage>
</organism>
<dbReference type="Proteomes" id="UP000790377">
    <property type="component" value="Unassembled WGS sequence"/>
</dbReference>
<comment type="caution">
    <text evidence="1">The sequence shown here is derived from an EMBL/GenBank/DDBJ whole genome shotgun (WGS) entry which is preliminary data.</text>
</comment>
<name>A0ACB8AL27_9AGAM</name>
<accession>A0ACB8AL27</accession>
<sequence>MNFIVDREDVLPPNSQIIGELASFFSTSSSSSFSSTVVSTSSSLLSSTAQSTSSLLSQSPSPAVDRDTSSSHSSNVGLIAGVAAGCVGVIALLILILCLRNRWRKKANALKAKNILADPSPSPTPEFNQNITSPTQSPLLRKENKDPKDKRNLNNLQASPADTGDHLPPPSMSEAQGSRPSLEHHSPPPTRQMYDRWLTDEQADFITELQEGNVPTPTILHIMERMLARQESGLENNVRQGSVTELTRGMSMMSSPPGYE</sequence>
<keyword evidence="2" id="KW-1185">Reference proteome</keyword>
<reference evidence="1" key="1">
    <citation type="journal article" date="2021" name="New Phytol.">
        <title>Evolutionary innovations through gain and loss of genes in the ectomycorrhizal Boletales.</title>
        <authorList>
            <person name="Wu G."/>
            <person name="Miyauchi S."/>
            <person name="Morin E."/>
            <person name="Kuo A."/>
            <person name="Drula E."/>
            <person name="Varga T."/>
            <person name="Kohler A."/>
            <person name="Feng B."/>
            <person name="Cao Y."/>
            <person name="Lipzen A."/>
            <person name="Daum C."/>
            <person name="Hundley H."/>
            <person name="Pangilinan J."/>
            <person name="Johnson J."/>
            <person name="Barry K."/>
            <person name="LaButti K."/>
            <person name="Ng V."/>
            <person name="Ahrendt S."/>
            <person name="Min B."/>
            <person name="Choi I.G."/>
            <person name="Park H."/>
            <person name="Plett J.M."/>
            <person name="Magnuson J."/>
            <person name="Spatafora J.W."/>
            <person name="Nagy L.G."/>
            <person name="Henrissat B."/>
            <person name="Grigoriev I.V."/>
            <person name="Yang Z.L."/>
            <person name="Xu J."/>
            <person name="Martin F.M."/>
        </authorList>
    </citation>
    <scope>NUCLEOTIDE SEQUENCE</scope>
    <source>
        <strain evidence="1">ATCC 28755</strain>
    </source>
</reference>
<protein>
    <submittedName>
        <fullName evidence="1">Uncharacterized protein</fullName>
    </submittedName>
</protein>
<dbReference type="EMBL" id="MU267619">
    <property type="protein sequence ID" value="KAH7914094.1"/>
    <property type="molecule type" value="Genomic_DNA"/>
</dbReference>
<proteinExistence type="predicted"/>